<evidence type="ECO:0000313" key="1">
    <source>
        <dbReference type="EMBL" id="HGF33713.1"/>
    </source>
</evidence>
<protein>
    <submittedName>
        <fullName evidence="1">Uncharacterized protein</fullName>
    </submittedName>
</protein>
<organism evidence="1">
    <name type="scientific">Desulfobacca acetoxidans</name>
    <dbReference type="NCBI Taxonomy" id="60893"/>
    <lineage>
        <taxon>Bacteria</taxon>
        <taxon>Pseudomonadati</taxon>
        <taxon>Thermodesulfobacteriota</taxon>
        <taxon>Desulfobaccia</taxon>
        <taxon>Desulfobaccales</taxon>
        <taxon>Desulfobaccaceae</taxon>
        <taxon>Desulfobacca</taxon>
    </lineage>
</organism>
<comment type="caution">
    <text evidence="1">The sequence shown here is derived from an EMBL/GenBank/DDBJ whole genome shotgun (WGS) entry which is preliminary data.</text>
</comment>
<dbReference type="EMBL" id="DTMF01000128">
    <property type="protein sequence ID" value="HGF33713.1"/>
    <property type="molecule type" value="Genomic_DNA"/>
</dbReference>
<name>A0A7C3Z9S8_9BACT</name>
<dbReference type="AlphaFoldDB" id="A0A7C3Z9S8"/>
<gene>
    <name evidence="1" type="ORF">ENW96_04890</name>
</gene>
<proteinExistence type="predicted"/>
<reference evidence="1" key="1">
    <citation type="journal article" date="2020" name="mSystems">
        <title>Genome- and Community-Level Interaction Insights into Carbon Utilization and Element Cycling Functions of Hydrothermarchaeota in Hydrothermal Sediment.</title>
        <authorList>
            <person name="Zhou Z."/>
            <person name="Liu Y."/>
            <person name="Xu W."/>
            <person name="Pan J."/>
            <person name="Luo Z.H."/>
            <person name="Li M."/>
        </authorList>
    </citation>
    <scope>NUCLEOTIDE SEQUENCE [LARGE SCALE GENOMIC DNA]</scope>
    <source>
        <strain evidence="1">SpSt-897</strain>
    </source>
</reference>
<sequence>MAEGLKFWEKTPGRWRLDHPDFKDVHETTYAKGVIQEFQVLQEDPITVASMVKVEIGGKLYGEFVPLFYRPRERHWDGEEVQATDFDPETGAYKQAWMSFRVGDEVVVLLKQGVPQAVLGHYDNCPRLGENVFRLEWDSHPQYPMDPYTHYYSYYCAFGDPAWHWRMARFDHWEEEDIPHGDPGTNREYDWEIPLNRICTKAESKDQLNIYKRTYANTFYDSTDFQLHVGLPPDPPFEGAAIYIRIDYNYDYYRDITYFRVGPILFAHVTNYRIADYVRTIYRGYYYTTEGEGPPPLEEWEWAVVGPVGEFTLPHCGDKLTWDLDEAGVNYESEYGVFLIDWDPRPFEIYAAVCTPELWENPDISKMTRQTDCWPSWGWEWTLADPKSYVFKVPAHTKEDLIEAGWWPETE</sequence>
<accession>A0A7C3Z9S8</accession>